<name>A0A2M4D3L8_ANODA</name>
<dbReference type="AlphaFoldDB" id="A0A2M4D3L8"/>
<dbReference type="EMBL" id="GGFL01008006">
    <property type="protein sequence ID" value="MBW72184.1"/>
    <property type="molecule type" value="Transcribed_RNA"/>
</dbReference>
<reference evidence="1" key="1">
    <citation type="submission" date="2018-01" db="EMBL/GenBank/DDBJ databases">
        <title>An insight into the sialome of Amazonian anophelines.</title>
        <authorList>
            <person name="Ribeiro J.M."/>
            <person name="Scarpassa V."/>
            <person name="Calvo E."/>
        </authorList>
    </citation>
    <scope>NUCLEOTIDE SEQUENCE</scope>
</reference>
<protein>
    <submittedName>
        <fullName evidence="1">Putative secreted protein</fullName>
    </submittedName>
</protein>
<accession>A0A2M4D3L8</accession>
<organism evidence="1">
    <name type="scientific">Anopheles darlingi</name>
    <name type="common">Mosquito</name>
    <dbReference type="NCBI Taxonomy" id="43151"/>
    <lineage>
        <taxon>Eukaryota</taxon>
        <taxon>Metazoa</taxon>
        <taxon>Ecdysozoa</taxon>
        <taxon>Arthropoda</taxon>
        <taxon>Hexapoda</taxon>
        <taxon>Insecta</taxon>
        <taxon>Pterygota</taxon>
        <taxon>Neoptera</taxon>
        <taxon>Endopterygota</taxon>
        <taxon>Diptera</taxon>
        <taxon>Nematocera</taxon>
        <taxon>Culicoidea</taxon>
        <taxon>Culicidae</taxon>
        <taxon>Anophelinae</taxon>
        <taxon>Anopheles</taxon>
    </lineage>
</organism>
<sequence>MRRRKRRGENVPSGATVSFASSLPASAVPVPVRSVSGGSANVTVCFFFPFGSVCFEVPSPGSSTSIGSPARATDCLPVGPAIARSGDRSRSASSGGFSCISWQTEQIQRRSSIYHFSERSDRHSEHFCTFGGIVWIRLKPPA</sequence>
<proteinExistence type="predicted"/>
<evidence type="ECO:0000313" key="1">
    <source>
        <dbReference type="EMBL" id="MBW72184.1"/>
    </source>
</evidence>